<dbReference type="Proteomes" id="UP000242664">
    <property type="component" value="Unassembled WGS sequence"/>
</dbReference>
<name>A0ABM9WV45_VIBAE</name>
<proteinExistence type="predicted"/>
<dbReference type="EMBL" id="DS267819">
    <property type="protein sequence ID" value="EDN57275.1"/>
    <property type="molecule type" value="Genomic_DNA"/>
</dbReference>
<organism evidence="1 2">
    <name type="scientific">Vibrio antiquarius (strain Ex25)</name>
    <dbReference type="NCBI Taxonomy" id="150340"/>
    <lineage>
        <taxon>Bacteria</taxon>
        <taxon>Pseudomonadati</taxon>
        <taxon>Pseudomonadota</taxon>
        <taxon>Gammaproteobacteria</taxon>
        <taxon>Vibrionales</taxon>
        <taxon>Vibrionaceae</taxon>
        <taxon>Vibrio</taxon>
        <taxon>Vibrio diabolicus subgroup</taxon>
    </lineage>
</organism>
<keyword evidence="2" id="KW-1185">Reference proteome</keyword>
<protein>
    <submittedName>
        <fullName evidence="1">Uncharacterized protein</fullName>
    </submittedName>
</protein>
<accession>A0ABM9WV45</accession>
<gene>
    <name evidence="1" type="ORF">VEx25_0704</name>
</gene>
<evidence type="ECO:0000313" key="1">
    <source>
        <dbReference type="EMBL" id="EDN57275.1"/>
    </source>
</evidence>
<reference evidence="2" key="1">
    <citation type="submission" date="2006-10" db="EMBL/GenBank/DDBJ databases">
        <authorList>
            <person name="Heidelberg J."/>
            <person name="Sebastian Y."/>
        </authorList>
    </citation>
    <scope>NUCLEOTIDE SEQUENCE [LARGE SCALE GENOMIC DNA]</scope>
    <source>
        <strain evidence="2">EX25</strain>
    </source>
</reference>
<evidence type="ECO:0000313" key="2">
    <source>
        <dbReference type="Proteomes" id="UP000242664"/>
    </source>
</evidence>
<sequence>MKYAFVQKAKQTKTWQQVKLRSLRQVLKSSTAVTFCL</sequence>